<evidence type="ECO:0000313" key="4">
    <source>
        <dbReference type="Proteomes" id="UP000540519"/>
    </source>
</evidence>
<evidence type="ECO:0000313" key="3">
    <source>
        <dbReference type="EMBL" id="MUH36950.1"/>
    </source>
</evidence>
<name>A0A7X3D2S8_9FLAO</name>
<dbReference type="Proteomes" id="UP000540519">
    <property type="component" value="Unassembled WGS sequence"/>
</dbReference>
<sequence length="177" mass="19747">MRIIRKIMLFTLALFFTPLIFNAQEISATMDFENAEANVAIVSNYVNALQNEDVQTMVAQLADDAKIYGLTGGPSNVMNPTQLSEYYKESFATTKHKIDENTSYAPIKVTGGINEGEWVMVWTTDTISSKKTGQEIPIPAQVTCFLENGKITMIAHYYDQLNVMTSIGYTLQPPSKE</sequence>
<dbReference type="EMBL" id="RCNR01000028">
    <property type="protein sequence ID" value="MUH36950.1"/>
    <property type="molecule type" value="Genomic_DNA"/>
</dbReference>
<proteinExistence type="predicted"/>
<dbReference type="OrthoDB" id="837671at2"/>
<dbReference type="SUPFAM" id="SSF54427">
    <property type="entry name" value="NTF2-like"/>
    <property type="match status" value="1"/>
</dbReference>
<dbReference type="Gene3D" id="3.10.450.50">
    <property type="match status" value="1"/>
</dbReference>
<gene>
    <name evidence="3" type="ORF">D9O36_13940</name>
</gene>
<keyword evidence="1" id="KW-0732">Signal</keyword>
<dbReference type="InterPro" id="IPR037401">
    <property type="entry name" value="SnoaL-like"/>
</dbReference>
<protein>
    <submittedName>
        <fullName evidence="3">Nuclear transport factor 2 family protein</fullName>
    </submittedName>
</protein>
<dbReference type="Pfam" id="PF12680">
    <property type="entry name" value="SnoaL_2"/>
    <property type="match status" value="1"/>
</dbReference>
<organism evidence="3 4">
    <name type="scientific">Zobellia amurskyensis</name>
    <dbReference type="NCBI Taxonomy" id="248905"/>
    <lineage>
        <taxon>Bacteria</taxon>
        <taxon>Pseudomonadati</taxon>
        <taxon>Bacteroidota</taxon>
        <taxon>Flavobacteriia</taxon>
        <taxon>Flavobacteriales</taxon>
        <taxon>Flavobacteriaceae</taxon>
        <taxon>Zobellia</taxon>
    </lineage>
</organism>
<accession>A0A7X3D2S8</accession>
<feature type="domain" description="SnoaL-like" evidence="2">
    <location>
        <begin position="42"/>
        <end position="152"/>
    </location>
</feature>
<dbReference type="AlphaFoldDB" id="A0A7X3D2S8"/>
<evidence type="ECO:0000259" key="2">
    <source>
        <dbReference type="Pfam" id="PF12680"/>
    </source>
</evidence>
<dbReference type="InterPro" id="IPR032710">
    <property type="entry name" value="NTF2-like_dom_sf"/>
</dbReference>
<feature type="signal peptide" evidence="1">
    <location>
        <begin position="1"/>
        <end position="23"/>
    </location>
</feature>
<feature type="chain" id="PRO_5031456477" evidence="1">
    <location>
        <begin position="24"/>
        <end position="177"/>
    </location>
</feature>
<dbReference type="RefSeq" id="WP_155600364.1">
    <property type="nucleotide sequence ID" value="NZ_RCNR01000028.1"/>
</dbReference>
<evidence type="ECO:0000256" key="1">
    <source>
        <dbReference type="SAM" id="SignalP"/>
    </source>
</evidence>
<keyword evidence="4" id="KW-1185">Reference proteome</keyword>
<comment type="caution">
    <text evidence="3">The sequence shown here is derived from an EMBL/GenBank/DDBJ whole genome shotgun (WGS) entry which is preliminary data.</text>
</comment>
<reference evidence="3 4" key="1">
    <citation type="journal article" date="2019" name="Mar. Drugs">
        <title>Comparative Genomics and CAZyme Genome Repertoires of Marine Zobellia amurskyensis KMM 3526(T) and Zobellia laminariae KMM 3676(T).</title>
        <authorList>
            <person name="Chernysheva N."/>
            <person name="Bystritskaya E."/>
            <person name="Stenkova A."/>
            <person name="Golovkin I."/>
            <person name="Nedashkovskaya O."/>
            <person name="Isaeva M."/>
        </authorList>
    </citation>
    <scope>NUCLEOTIDE SEQUENCE [LARGE SCALE GENOMIC DNA]</scope>
    <source>
        <strain evidence="3 4">KMM 3526</strain>
    </source>
</reference>